<reference evidence="1 2" key="1">
    <citation type="submission" date="2013-12" db="EMBL/GenBank/DDBJ databases">
        <authorList>
            <consortium name="DOE Joint Genome Institute"/>
            <person name="Smidt H."/>
            <person name="Huntemann M."/>
            <person name="Han J."/>
            <person name="Chen A."/>
            <person name="Kyrpides N."/>
            <person name="Mavromatis K."/>
            <person name="Markowitz V."/>
            <person name="Palaniappan K."/>
            <person name="Ivanova N."/>
            <person name="Schaumberg A."/>
            <person name="Pati A."/>
            <person name="Liolios K."/>
            <person name="Nordberg H.P."/>
            <person name="Cantor M.N."/>
            <person name="Hua S.X."/>
            <person name="Woyke T."/>
        </authorList>
    </citation>
    <scope>NUCLEOTIDE SEQUENCE [LARGE SCALE GENOMIC DNA]</scope>
    <source>
        <strain evidence="2">DSM 15288</strain>
    </source>
</reference>
<keyword evidence="2" id="KW-1185">Reference proteome</keyword>
<dbReference type="Proteomes" id="UP000010847">
    <property type="component" value="Chromosome"/>
</dbReference>
<organism evidence="1 2">
    <name type="scientific">Desulfitobacterium metallireducens DSM 15288</name>
    <dbReference type="NCBI Taxonomy" id="871968"/>
    <lineage>
        <taxon>Bacteria</taxon>
        <taxon>Bacillati</taxon>
        <taxon>Bacillota</taxon>
        <taxon>Clostridia</taxon>
        <taxon>Eubacteriales</taxon>
        <taxon>Desulfitobacteriaceae</taxon>
        <taxon>Desulfitobacterium</taxon>
    </lineage>
</organism>
<gene>
    <name evidence="1" type="ORF">DESME_08860</name>
</gene>
<dbReference type="STRING" id="871968.DESME_08860"/>
<dbReference type="HOGENOM" id="CLU_613543_0_0_9"/>
<protein>
    <submittedName>
        <fullName evidence="1">Uncharacterized protein</fullName>
    </submittedName>
</protein>
<name>W0EGB2_9FIRM</name>
<evidence type="ECO:0000313" key="2">
    <source>
        <dbReference type="Proteomes" id="UP000010847"/>
    </source>
</evidence>
<sequence length="446" mass="48404">MAYIANQIDYDLAKKANPNADVRLYKPGMAISSNDVVLGGSSVIPDSVLNGAQRVYGADRDATQTAFQNYDTNIRPLNEMKASLQQTKDEIKSSLQNQLTAQTNLYNQQASDQALKVKQAIARQAQQGEATKTDYTNQMNTAIGTLNTERGKIPGQVTNLNNQASAQGIANTQRTRNNLAQMNLLQSGESASQQLLNDTTTENNINANNLQGQQLNADFGTKIATAQTDLASKIKQINDAISLAQVQGDESSLAILQDAQAKIANAGAQSALDYNNWAYKATQDATTNRMTQQQIDARNVQNALDNVFRQSQADQQARQFQDTFGLQKEQLASDISYKNSALELSRMKASSGGSSGGGMSVSELNYLDKASTTQANNNAFKVLNDMASNGATRSEILTYANQHYNDFVGAGANFDDVIARAKNAFTWEKDANGTWYNLSTLNKEVG</sequence>
<dbReference type="KEGG" id="dmt:DESME_08860"/>
<dbReference type="EMBL" id="CP007032">
    <property type="protein sequence ID" value="AHF08558.1"/>
    <property type="molecule type" value="Genomic_DNA"/>
</dbReference>
<evidence type="ECO:0000313" key="1">
    <source>
        <dbReference type="EMBL" id="AHF08558.1"/>
    </source>
</evidence>
<accession>W0EGB2</accession>
<proteinExistence type="predicted"/>
<dbReference type="AlphaFoldDB" id="W0EGB2"/>
<dbReference type="RefSeq" id="WP_006719096.1">
    <property type="nucleotide sequence ID" value="NZ_CP007032.1"/>
</dbReference>